<feature type="compositionally biased region" description="Basic and acidic residues" evidence="1">
    <location>
        <begin position="40"/>
        <end position="52"/>
    </location>
</feature>
<accession>A0ABQ7U0E7</accession>
<dbReference type="Proteomes" id="UP000826656">
    <property type="component" value="Unassembled WGS sequence"/>
</dbReference>
<feature type="region of interest" description="Disordered" evidence="1">
    <location>
        <begin position="153"/>
        <end position="196"/>
    </location>
</feature>
<keyword evidence="3" id="KW-1185">Reference proteome</keyword>
<protein>
    <submittedName>
        <fullName evidence="2">Uncharacterized protein</fullName>
    </submittedName>
</protein>
<evidence type="ECO:0000313" key="2">
    <source>
        <dbReference type="EMBL" id="KAH0739773.1"/>
    </source>
</evidence>
<sequence>MVSLEGPLISDEPTSSPRISFSSEFLDERNFISITPNAQAEKERKEQQDRSTRSAAEFEFLSSKLTNENMITADELFFEGKLRPYWQMHYAEKLNKISLKADKEILDNAMVIKSKEETTTRPINWFIDEDPSPRPPKCTVLWKELLRLKHKRASSLSPSSSTSSSSSSSSSSSLAENEKSKGQSIKEKHVKRIKKGSLERCKSETLKVRPVIHVPICSQGKSSALPPLFSLKKKVRAIER</sequence>
<dbReference type="PANTHER" id="PTHR31722:SF81">
    <property type="match status" value="1"/>
</dbReference>
<organism evidence="2 3">
    <name type="scientific">Solanum tuberosum</name>
    <name type="common">Potato</name>
    <dbReference type="NCBI Taxonomy" id="4113"/>
    <lineage>
        <taxon>Eukaryota</taxon>
        <taxon>Viridiplantae</taxon>
        <taxon>Streptophyta</taxon>
        <taxon>Embryophyta</taxon>
        <taxon>Tracheophyta</taxon>
        <taxon>Spermatophyta</taxon>
        <taxon>Magnoliopsida</taxon>
        <taxon>eudicotyledons</taxon>
        <taxon>Gunneridae</taxon>
        <taxon>Pentapetalae</taxon>
        <taxon>asterids</taxon>
        <taxon>lamiids</taxon>
        <taxon>Solanales</taxon>
        <taxon>Solanaceae</taxon>
        <taxon>Solanoideae</taxon>
        <taxon>Solaneae</taxon>
        <taxon>Solanum</taxon>
    </lineage>
</organism>
<evidence type="ECO:0000256" key="1">
    <source>
        <dbReference type="SAM" id="MobiDB-lite"/>
    </source>
</evidence>
<dbReference type="EMBL" id="JAIVGD010000028">
    <property type="protein sequence ID" value="KAH0739773.1"/>
    <property type="molecule type" value="Genomic_DNA"/>
</dbReference>
<evidence type="ECO:0000313" key="3">
    <source>
        <dbReference type="Proteomes" id="UP000826656"/>
    </source>
</evidence>
<feature type="compositionally biased region" description="Basic and acidic residues" evidence="1">
    <location>
        <begin position="176"/>
        <end position="187"/>
    </location>
</feature>
<gene>
    <name evidence="2" type="ORF">KY290_038478</name>
</gene>
<reference evidence="2 3" key="1">
    <citation type="journal article" date="2021" name="bioRxiv">
        <title>Chromosome-scale and haplotype-resolved genome assembly of a tetraploid potato cultivar.</title>
        <authorList>
            <person name="Sun H."/>
            <person name="Jiao W.-B."/>
            <person name="Krause K."/>
            <person name="Campoy J.A."/>
            <person name="Goel M."/>
            <person name="Folz-Donahue K."/>
            <person name="Kukat C."/>
            <person name="Huettel B."/>
            <person name="Schneeberger K."/>
        </authorList>
    </citation>
    <scope>NUCLEOTIDE SEQUENCE [LARGE SCALE GENOMIC DNA]</scope>
    <source>
        <strain evidence="2">SolTubOtavaFocal</strain>
        <tissue evidence="2">Leaves</tissue>
    </source>
</reference>
<comment type="caution">
    <text evidence="2">The sequence shown here is derived from an EMBL/GenBank/DDBJ whole genome shotgun (WGS) entry which is preliminary data.</text>
</comment>
<name>A0ABQ7U0E7_SOLTU</name>
<proteinExistence type="predicted"/>
<dbReference type="PANTHER" id="PTHR31722">
    <property type="entry name" value="OS06G0675200 PROTEIN"/>
    <property type="match status" value="1"/>
</dbReference>
<feature type="region of interest" description="Disordered" evidence="1">
    <location>
        <begin position="34"/>
        <end position="55"/>
    </location>
</feature>
<feature type="compositionally biased region" description="Low complexity" evidence="1">
    <location>
        <begin position="154"/>
        <end position="173"/>
    </location>
</feature>